<feature type="domain" description="ABC3 transporter permease C-terminal" evidence="7">
    <location>
        <begin position="304"/>
        <end position="421"/>
    </location>
</feature>
<dbReference type="OrthoDB" id="8740261at2"/>
<comment type="subcellular location">
    <subcellularLocation>
        <location evidence="1">Cell membrane</location>
        <topology evidence="1">Multi-pass membrane protein</topology>
    </subcellularLocation>
</comment>
<gene>
    <name evidence="9" type="ORF">D7Z94_03425</name>
</gene>
<evidence type="ECO:0000256" key="2">
    <source>
        <dbReference type="ARBA" id="ARBA00022475"/>
    </source>
</evidence>
<dbReference type="GO" id="GO:0005886">
    <property type="term" value="C:plasma membrane"/>
    <property type="evidence" value="ECO:0007669"/>
    <property type="project" value="UniProtKB-SubCell"/>
</dbReference>
<evidence type="ECO:0000256" key="5">
    <source>
        <dbReference type="ARBA" id="ARBA00023136"/>
    </source>
</evidence>
<evidence type="ECO:0000259" key="7">
    <source>
        <dbReference type="Pfam" id="PF02687"/>
    </source>
</evidence>
<sequence>MLKNYLKIAWRNLAKNKQQTIINLLGLTIGTVSCLTILLYVFAQTGYDEHHENAESIYRIQTNIEGTGSGTDGARVAGSSPPIAFAAKEDFPEIEEVTRVVLVDLFNVDIIRAAGEESGFYESKAYLADSTLFKVFNYKLLEGDPTALNEPSTLILSSTLAKKLFGGQKALDKTVEISGYDGDPLKLTVKGVFDETFGKSHLKPNYIISMNTPGLGEWVKGNDNYAQNNFAYTYLKLKPGTSTKDLVRKFPNFLQERGGSDLEDINMKKELLLQNVTDIHLHSQGITGQIDRVSDIQYLYLLLTLAFFIQLVACINFINLSTARANKRAKEIGVRKVVGADRKSLVSQFLGESLLLSFFSILVSIPITLVLLPFINELAQSNLTYIDLLRLEIVYSLLGMGFLTGLIAGIYPALVLSSIKPVSAIKSTISLQSGNSGLRKGLVVFQFVISITLISMVIIVIQQFNYTQQKNLGYEKNNLIGIQLNTRNARDKFEGLKSEFLKVPGVTEISGSRVSPSEDIINGASFYLPGRNPEDRTQAQVNLVGKNYINTMGIVLSKGRDFRESDSTQIIVNEATLKAFNIEPEDALTSRLLTGGENEFEIVGVMGDFHFSSLKEAIQPLVLFRDGDPHRLLLRFETSNYGELMANLEGIWKANVKDSPFVPAFIDKEVEKLYEEEKRVGQIAALFTILAIIISCLGLFGLVSYIAEQKKKEIGIRKVLGASINSVVQLLTKDFLKLVGIAFLIASPIAYYFMQRWLEDFTYKIEINVWVFVLAGSFALVITLLTVGFQSIKSAVANPVKSLRTE</sequence>
<keyword evidence="4 6" id="KW-1133">Transmembrane helix</keyword>
<dbReference type="GO" id="GO:0022857">
    <property type="term" value="F:transmembrane transporter activity"/>
    <property type="evidence" value="ECO:0007669"/>
    <property type="project" value="TreeGrafter"/>
</dbReference>
<name>A0A3B0C971_9FLAO</name>
<evidence type="ECO:0000256" key="1">
    <source>
        <dbReference type="ARBA" id="ARBA00004651"/>
    </source>
</evidence>
<evidence type="ECO:0000259" key="8">
    <source>
        <dbReference type="Pfam" id="PF12704"/>
    </source>
</evidence>
<dbReference type="EMBL" id="RBCJ01000001">
    <property type="protein sequence ID" value="RKN82905.1"/>
    <property type="molecule type" value="Genomic_DNA"/>
</dbReference>
<dbReference type="Pfam" id="PF12704">
    <property type="entry name" value="MacB_PCD"/>
    <property type="match status" value="1"/>
</dbReference>
<feature type="transmembrane region" description="Helical" evidence="6">
    <location>
        <begin position="769"/>
        <end position="789"/>
    </location>
</feature>
<keyword evidence="2" id="KW-1003">Cell membrane</keyword>
<feature type="transmembrane region" description="Helical" evidence="6">
    <location>
        <begin position="683"/>
        <end position="707"/>
    </location>
</feature>
<evidence type="ECO:0000256" key="3">
    <source>
        <dbReference type="ARBA" id="ARBA00022692"/>
    </source>
</evidence>
<feature type="transmembrane region" description="Helical" evidence="6">
    <location>
        <begin position="21"/>
        <end position="43"/>
    </location>
</feature>
<feature type="transmembrane region" description="Helical" evidence="6">
    <location>
        <begin position="440"/>
        <end position="461"/>
    </location>
</feature>
<protein>
    <submittedName>
        <fullName evidence="9">ABC transporter permease</fullName>
    </submittedName>
</protein>
<feature type="transmembrane region" description="Helical" evidence="6">
    <location>
        <begin position="298"/>
        <end position="320"/>
    </location>
</feature>
<reference evidence="9 10" key="1">
    <citation type="submission" date="2018-10" db="EMBL/GenBank/DDBJ databases">
        <title>Ulvibacterium marinum gen. nov., sp. nov., a novel marine bacterium of the family Flavobacteriaceae, isolated from a culture of the green alga Ulva prolifera.</title>
        <authorList>
            <person name="Zhang Z."/>
        </authorList>
    </citation>
    <scope>NUCLEOTIDE SEQUENCE [LARGE SCALE GENOMIC DNA]</scope>
    <source>
        <strain evidence="9 10">CCMM003</strain>
    </source>
</reference>
<dbReference type="PANTHER" id="PTHR30572">
    <property type="entry name" value="MEMBRANE COMPONENT OF TRANSPORTER-RELATED"/>
    <property type="match status" value="1"/>
</dbReference>
<organism evidence="9 10">
    <name type="scientific">Ulvibacterium marinum</name>
    <dbReference type="NCBI Taxonomy" id="2419782"/>
    <lineage>
        <taxon>Bacteria</taxon>
        <taxon>Pseudomonadati</taxon>
        <taxon>Bacteroidota</taxon>
        <taxon>Flavobacteriia</taxon>
        <taxon>Flavobacteriales</taxon>
        <taxon>Flavobacteriaceae</taxon>
        <taxon>Ulvibacterium</taxon>
    </lineage>
</organism>
<keyword evidence="5 6" id="KW-0472">Membrane</keyword>
<feature type="transmembrane region" description="Helical" evidence="6">
    <location>
        <begin position="735"/>
        <end position="754"/>
    </location>
</feature>
<keyword evidence="3 6" id="KW-0812">Transmembrane</keyword>
<evidence type="ECO:0000256" key="6">
    <source>
        <dbReference type="SAM" id="Phobius"/>
    </source>
</evidence>
<comment type="caution">
    <text evidence="9">The sequence shown here is derived from an EMBL/GenBank/DDBJ whole genome shotgun (WGS) entry which is preliminary data.</text>
</comment>
<feature type="domain" description="MacB-like periplasmic core" evidence="8">
    <location>
        <begin position="20"/>
        <end position="248"/>
    </location>
</feature>
<keyword evidence="10" id="KW-1185">Reference proteome</keyword>
<evidence type="ECO:0000313" key="10">
    <source>
        <dbReference type="Proteomes" id="UP000276603"/>
    </source>
</evidence>
<dbReference type="AlphaFoldDB" id="A0A3B0C971"/>
<dbReference type="Proteomes" id="UP000276603">
    <property type="component" value="Unassembled WGS sequence"/>
</dbReference>
<evidence type="ECO:0000256" key="4">
    <source>
        <dbReference type="ARBA" id="ARBA00022989"/>
    </source>
</evidence>
<dbReference type="RefSeq" id="WP_120710112.1">
    <property type="nucleotide sequence ID" value="NZ_RBCJ01000001.1"/>
</dbReference>
<dbReference type="InterPro" id="IPR003838">
    <property type="entry name" value="ABC3_permease_C"/>
</dbReference>
<dbReference type="PROSITE" id="PS51257">
    <property type="entry name" value="PROKAR_LIPOPROTEIN"/>
    <property type="match status" value="1"/>
</dbReference>
<dbReference type="InterPro" id="IPR050250">
    <property type="entry name" value="Macrolide_Exporter_MacB"/>
</dbReference>
<proteinExistence type="predicted"/>
<dbReference type="InterPro" id="IPR025857">
    <property type="entry name" value="MacB_PCD"/>
</dbReference>
<feature type="domain" description="ABC3 transporter permease C-terminal" evidence="7">
    <location>
        <begin position="686"/>
        <end position="795"/>
    </location>
</feature>
<evidence type="ECO:0000313" key="9">
    <source>
        <dbReference type="EMBL" id="RKN82905.1"/>
    </source>
</evidence>
<accession>A0A3B0C971</accession>
<dbReference type="PANTHER" id="PTHR30572:SF18">
    <property type="entry name" value="ABC-TYPE MACROLIDE FAMILY EXPORT SYSTEM PERMEASE COMPONENT 2"/>
    <property type="match status" value="1"/>
</dbReference>
<feature type="transmembrane region" description="Helical" evidence="6">
    <location>
        <begin position="395"/>
        <end position="419"/>
    </location>
</feature>
<dbReference type="Pfam" id="PF02687">
    <property type="entry name" value="FtsX"/>
    <property type="match status" value="2"/>
</dbReference>
<feature type="transmembrane region" description="Helical" evidence="6">
    <location>
        <begin position="353"/>
        <end position="375"/>
    </location>
</feature>